<dbReference type="PRINTS" id="PR01084">
    <property type="entry name" value="NAHEXCHNGR"/>
</dbReference>
<protein>
    <recommendedName>
        <fullName evidence="11">Sodium/hydrogen exchanger</fullName>
    </recommendedName>
</protein>
<feature type="transmembrane region" description="Helical" evidence="12">
    <location>
        <begin position="114"/>
        <end position="133"/>
    </location>
</feature>
<feature type="transmembrane region" description="Helical" evidence="12">
    <location>
        <begin position="310"/>
        <end position="330"/>
    </location>
</feature>
<evidence type="ECO:0000256" key="1">
    <source>
        <dbReference type="ARBA" id="ARBA00004141"/>
    </source>
</evidence>
<evidence type="ECO:0000259" key="13">
    <source>
        <dbReference type="Pfam" id="PF00999"/>
    </source>
</evidence>
<feature type="transmembrane region" description="Helical" evidence="12">
    <location>
        <begin position="265"/>
        <end position="290"/>
    </location>
</feature>
<dbReference type="InterPro" id="IPR004709">
    <property type="entry name" value="NaH_exchanger"/>
</dbReference>
<evidence type="ECO:0000313" key="14">
    <source>
        <dbReference type="EMBL" id="CAK9257252.1"/>
    </source>
</evidence>
<comment type="catalytic activity">
    <reaction evidence="9">
        <text>Na(+)(in) + H(+)(out) = Na(+)(out) + H(+)(in)</text>
        <dbReference type="Rhea" id="RHEA:29419"/>
        <dbReference type="ChEBI" id="CHEBI:15378"/>
        <dbReference type="ChEBI" id="CHEBI:29101"/>
    </reaction>
</comment>
<dbReference type="Gene3D" id="6.10.140.1330">
    <property type="match status" value="1"/>
</dbReference>
<keyword evidence="4 12" id="KW-1133">Transmembrane helix</keyword>
<evidence type="ECO:0000256" key="3">
    <source>
        <dbReference type="ARBA" id="ARBA00022692"/>
    </source>
</evidence>
<evidence type="ECO:0000256" key="2">
    <source>
        <dbReference type="ARBA" id="ARBA00022448"/>
    </source>
</evidence>
<keyword evidence="8 11" id="KW-0739">Sodium transport</keyword>
<evidence type="ECO:0000256" key="6">
    <source>
        <dbReference type="ARBA" id="ARBA00023065"/>
    </source>
</evidence>
<evidence type="ECO:0000256" key="11">
    <source>
        <dbReference type="RuleBase" id="RU003722"/>
    </source>
</evidence>
<dbReference type="Pfam" id="PF00999">
    <property type="entry name" value="Na_H_Exchanger"/>
    <property type="match status" value="1"/>
</dbReference>
<evidence type="ECO:0000256" key="5">
    <source>
        <dbReference type="ARBA" id="ARBA00023053"/>
    </source>
</evidence>
<feature type="transmembrane region" description="Helical" evidence="12">
    <location>
        <begin position="389"/>
        <end position="409"/>
    </location>
</feature>
<comment type="subcellular location">
    <subcellularLocation>
        <location evidence="1">Membrane</location>
        <topology evidence="1">Multi-pass membrane protein</topology>
    </subcellularLocation>
</comment>
<evidence type="ECO:0000313" key="15">
    <source>
        <dbReference type="Proteomes" id="UP001497444"/>
    </source>
</evidence>
<dbReference type="EMBL" id="OZ020105">
    <property type="protein sequence ID" value="CAK9257252.1"/>
    <property type="molecule type" value="Genomic_DNA"/>
</dbReference>
<evidence type="ECO:0000256" key="4">
    <source>
        <dbReference type="ARBA" id="ARBA00022989"/>
    </source>
</evidence>
<feature type="transmembrane region" description="Helical" evidence="12">
    <location>
        <begin position="342"/>
        <end position="369"/>
    </location>
</feature>
<keyword evidence="6 11" id="KW-0406">Ion transport</keyword>
<evidence type="ECO:0000256" key="12">
    <source>
        <dbReference type="SAM" id="Phobius"/>
    </source>
</evidence>
<dbReference type="PANTHER" id="PTHR10110:SF197">
    <property type="entry name" value="SODIUM_HYDROGEN EXCHANGER"/>
    <property type="match status" value="1"/>
</dbReference>
<evidence type="ECO:0000256" key="10">
    <source>
        <dbReference type="ARBA" id="ARBA00047912"/>
    </source>
</evidence>
<dbReference type="Proteomes" id="UP001497444">
    <property type="component" value="Chromosome 10"/>
</dbReference>
<comment type="catalytic activity">
    <reaction evidence="10">
        <text>K(+)(in) + H(+)(out) = K(+)(out) + H(+)(in)</text>
        <dbReference type="Rhea" id="RHEA:29467"/>
        <dbReference type="ChEBI" id="CHEBI:15378"/>
        <dbReference type="ChEBI" id="CHEBI:29103"/>
    </reaction>
</comment>
<organism evidence="14 15">
    <name type="scientific">Sphagnum jensenii</name>
    <dbReference type="NCBI Taxonomy" id="128206"/>
    <lineage>
        <taxon>Eukaryota</taxon>
        <taxon>Viridiplantae</taxon>
        <taxon>Streptophyta</taxon>
        <taxon>Embryophyta</taxon>
        <taxon>Bryophyta</taxon>
        <taxon>Sphagnophytina</taxon>
        <taxon>Sphagnopsida</taxon>
        <taxon>Sphagnales</taxon>
        <taxon>Sphagnaceae</taxon>
        <taxon>Sphagnum</taxon>
    </lineage>
</organism>
<proteinExistence type="inferred from homology"/>
<feature type="transmembrane region" description="Helical" evidence="12">
    <location>
        <begin position="421"/>
        <end position="441"/>
    </location>
</feature>
<feature type="transmembrane region" description="Helical" evidence="12">
    <location>
        <begin position="88"/>
        <end position="105"/>
    </location>
</feature>
<dbReference type="NCBIfam" id="TIGR00840">
    <property type="entry name" value="b_cpa1"/>
    <property type="match status" value="1"/>
</dbReference>
<dbReference type="PANTHER" id="PTHR10110">
    <property type="entry name" value="SODIUM/HYDROGEN EXCHANGER"/>
    <property type="match status" value="1"/>
</dbReference>
<gene>
    <name evidence="14" type="ORF">CSSPJE1EN1_LOCUS2730</name>
</gene>
<reference evidence="14" key="1">
    <citation type="submission" date="2024-02" db="EMBL/GenBank/DDBJ databases">
        <authorList>
            <consortium name="ELIXIR-Norway"/>
            <consortium name="Elixir Norway"/>
        </authorList>
    </citation>
    <scope>NUCLEOTIDE SEQUENCE</scope>
</reference>
<keyword evidence="15" id="KW-1185">Reference proteome</keyword>
<name>A0ABP0VSV1_9BRYO</name>
<dbReference type="InterPro" id="IPR006153">
    <property type="entry name" value="Cation/H_exchanger_TM"/>
</dbReference>
<dbReference type="InterPro" id="IPR018422">
    <property type="entry name" value="Cation/H_exchanger_CPA1"/>
</dbReference>
<accession>A0ABP0VSV1</accession>
<feature type="domain" description="Cation/H+ exchanger transmembrane" evidence="13">
    <location>
        <begin position="37"/>
        <end position="446"/>
    </location>
</feature>
<keyword evidence="7 12" id="KW-0472">Membrane</keyword>
<feature type="transmembrane region" description="Helical" evidence="12">
    <location>
        <begin position="25"/>
        <end position="47"/>
    </location>
</feature>
<keyword evidence="3 11" id="KW-0812">Transmembrane</keyword>
<comment type="similarity">
    <text evidence="11">Belongs to the monovalent cation:proton antiporter 1 (CPA1) transporter (TC 2.A.36) family.</text>
</comment>
<evidence type="ECO:0000256" key="8">
    <source>
        <dbReference type="ARBA" id="ARBA00023201"/>
    </source>
</evidence>
<evidence type="ECO:0000256" key="7">
    <source>
        <dbReference type="ARBA" id="ARBA00023136"/>
    </source>
</evidence>
<keyword evidence="5" id="KW-0915">Sodium</keyword>
<feature type="transmembrane region" description="Helical" evidence="12">
    <location>
        <begin position="222"/>
        <end position="244"/>
    </location>
</feature>
<evidence type="ECO:0000256" key="9">
    <source>
        <dbReference type="ARBA" id="ARBA00047524"/>
    </source>
</evidence>
<feature type="transmembrane region" description="Helical" evidence="12">
    <location>
        <begin position="59"/>
        <end position="76"/>
    </location>
</feature>
<keyword evidence="11" id="KW-0050">Antiport</keyword>
<keyword evidence="2 11" id="KW-0813">Transport</keyword>
<sequence length="562" mass="62172">MATYLDPMYDLLLKYGVAGDDADRLHVIEIVLFVSLLCLCIILGHLLEENRWMNESITALLLGFCSGVVVLLVSKGQNSHILQFDEELFFIYLLPPIIFNAGFQVKKKQFFRNFIAIMLFGVVGVFISFAIISAGTRYMFTKLGLKKLSMRDYLAIGTIFSATDSVCTLQVLNQDDTPLLYSLVFGEGVVNDATSVVLFRAVQNFNFDAYTALEALQVAGNFLYLFFTSTVFGVLAGLLSAYIIKTLYFGRHSTDREIAIMALMAYLSYLIAELCYLSGILTVFFCGIVMSHYTWHNVTEASRITTRHAFATMSFIAETFIFLYVGMDALDVDKWKMSKTSIGQFFSIFGVLLFLTVLGRAAFVLPLSALSNYCTKSPNTKISPHHQVVIWWAGLMRGAVSIALAFNQFTEGGRTRNSDEATVITTTITVVLFSTIVFGTATKPLICWLLPAHFSSTISEDSDPPSPKDTSVDSEFHVPLLLGLSEADGENNGVSFMINGLPRPSSLTALLGGSTSGIHRAWRQVDDAYMRPLFGGKGFVRQISRPATIPENEALEDSDSQQ</sequence>